<comment type="catalytic activity">
    <reaction evidence="9">
        <text>N-terminal N(alpha)-acetyl-L-methionyl-L-aspartyl-[protein] + H2O = N-terminal L-aspartyl-[protein] + N-acetyl-L-methionine</text>
        <dbReference type="Rhea" id="RHEA:74571"/>
        <dbReference type="Rhea" id="RHEA-COMP:12669"/>
        <dbReference type="Rhea" id="RHEA-COMP:12693"/>
        <dbReference type="ChEBI" id="CHEBI:15377"/>
        <dbReference type="ChEBI" id="CHEBI:64720"/>
        <dbReference type="ChEBI" id="CHEBI:71670"/>
        <dbReference type="ChEBI" id="CHEBI:133063"/>
    </reaction>
    <physiologicalReaction direction="left-to-right" evidence="9">
        <dbReference type="Rhea" id="RHEA:74572"/>
    </physiologicalReaction>
</comment>
<evidence type="ECO:0000256" key="6">
    <source>
        <dbReference type="ARBA" id="ARBA00034908"/>
    </source>
</evidence>
<name>G3P5Y9_GASAC</name>
<accession>G3P5Y9</accession>
<reference evidence="12" key="1">
    <citation type="submission" date="2006-01" db="EMBL/GenBank/DDBJ databases">
        <authorList>
            <person name="Lindblad-Toh K."/>
            <person name="Mauceli E."/>
            <person name="Grabherr M."/>
            <person name="Chang J.L."/>
            <person name="Lander E.S."/>
        </authorList>
    </citation>
    <scope>NUCLEOTIDE SEQUENCE [LARGE SCALE GENOMIC DNA]</scope>
</reference>
<evidence type="ECO:0000256" key="8">
    <source>
        <dbReference type="ARBA" id="ARBA00049041"/>
    </source>
</evidence>
<evidence type="ECO:0000256" key="3">
    <source>
        <dbReference type="ARBA" id="ARBA00022801"/>
    </source>
</evidence>
<evidence type="ECO:0000256" key="10">
    <source>
        <dbReference type="ARBA" id="ARBA00093265"/>
    </source>
</evidence>
<dbReference type="OMA" id="FSCETEL"/>
<dbReference type="AlphaFoldDB" id="G3P5Y9"/>
<keyword evidence="1" id="KW-0031">Aminopeptidase</keyword>
<protein>
    <recommendedName>
        <fullName evidence="5">Actin maturation protease</fullName>
    </recommendedName>
    <alternativeName>
        <fullName evidence="6">Actin aminopeptidase ACTMAP</fullName>
    </alternativeName>
</protein>
<dbReference type="InterPro" id="IPR040043">
    <property type="entry name" value="ACTMAP"/>
</dbReference>
<dbReference type="STRING" id="69293.ENSGACP00000013012"/>
<evidence type="ECO:0000256" key="7">
    <source>
        <dbReference type="ARBA" id="ARBA00047999"/>
    </source>
</evidence>
<dbReference type="Pfam" id="PF21646">
    <property type="entry name" value="ACTMAP-like_C"/>
    <property type="match status" value="1"/>
</dbReference>
<evidence type="ECO:0000313" key="12">
    <source>
        <dbReference type="Ensembl" id="ENSGACP00000013012.1"/>
    </source>
</evidence>
<evidence type="ECO:0000256" key="1">
    <source>
        <dbReference type="ARBA" id="ARBA00022438"/>
    </source>
</evidence>
<comment type="similarity">
    <text evidence="4">Belongs to the ACTMAP family.</text>
</comment>
<keyword evidence="3" id="KW-0378">Hydrolase</keyword>
<dbReference type="GO" id="GO:0004177">
    <property type="term" value="F:aminopeptidase activity"/>
    <property type="evidence" value="ECO:0007669"/>
    <property type="project" value="UniProtKB-KW"/>
</dbReference>
<dbReference type="PANTHER" id="PTHR28631">
    <property type="entry name" value="UPF0692 PROTEIN C19ORF54"/>
    <property type="match status" value="1"/>
</dbReference>
<proteinExistence type="inferred from homology"/>
<reference evidence="12" key="2">
    <citation type="submission" date="2024-04" db="UniProtKB">
        <authorList>
            <consortium name="Ensembl"/>
        </authorList>
    </citation>
    <scope>IDENTIFICATION</scope>
</reference>
<evidence type="ECO:0000256" key="4">
    <source>
        <dbReference type="ARBA" id="ARBA00034725"/>
    </source>
</evidence>
<evidence type="ECO:0000256" key="5">
    <source>
        <dbReference type="ARBA" id="ARBA00034848"/>
    </source>
</evidence>
<dbReference type="PANTHER" id="PTHR28631:SF1">
    <property type="entry name" value="ACTIN MATURATION PROTEASE"/>
    <property type="match status" value="1"/>
</dbReference>
<dbReference type="eggNOG" id="ENOG502QQQD">
    <property type="taxonomic scope" value="Eukaryota"/>
</dbReference>
<evidence type="ECO:0000256" key="2">
    <source>
        <dbReference type="ARBA" id="ARBA00022670"/>
    </source>
</evidence>
<dbReference type="Bgee" id="ENSGACG00000009856">
    <property type="expression patterns" value="Expressed in head kidney and 12 other cell types or tissues"/>
</dbReference>
<evidence type="ECO:0000256" key="11">
    <source>
        <dbReference type="SAM" id="MobiDB-lite"/>
    </source>
</evidence>
<comment type="catalytic activity">
    <reaction evidence="10">
        <text>N-terminal N(alpha)-acetyl-L-methionyl-L-glutamyl-[protein] + H2O = N-terminal L-glutamyl-[protein] + N-acetyl-L-methionine</text>
        <dbReference type="Rhea" id="RHEA:74575"/>
        <dbReference type="Rhea" id="RHEA-COMP:12668"/>
        <dbReference type="Rhea" id="RHEA-COMP:12697"/>
        <dbReference type="ChEBI" id="CHEBI:15377"/>
        <dbReference type="ChEBI" id="CHEBI:64721"/>
        <dbReference type="ChEBI" id="CHEBI:71670"/>
        <dbReference type="ChEBI" id="CHEBI:133360"/>
    </reaction>
    <physiologicalReaction direction="left-to-right" evidence="10">
        <dbReference type="Rhea" id="RHEA:74576"/>
    </physiologicalReaction>
</comment>
<feature type="region of interest" description="Disordered" evidence="11">
    <location>
        <begin position="1"/>
        <end position="32"/>
    </location>
</feature>
<dbReference type="GO" id="GO:0006508">
    <property type="term" value="P:proteolysis"/>
    <property type="evidence" value="ECO:0007669"/>
    <property type="project" value="UniProtKB-KW"/>
</dbReference>
<dbReference type="Ensembl" id="ENSGACT00000013037.1">
    <property type="protein sequence ID" value="ENSGACP00000013012.1"/>
    <property type="gene ID" value="ENSGACG00000009856.1"/>
</dbReference>
<keyword evidence="2" id="KW-0645">Protease</keyword>
<organism evidence="12">
    <name type="scientific">Gasterosteus aculeatus</name>
    <name type="common">Three-spined stickleback</name>
    <dbReference type="NCBI Taxonomy" id="69293"/>
    <lineage>
        <taxon>Eukaryota</taxon>
        <taxon>Metazoa</taxon>
        <taxon>Chordata</taxon>
        <taxon>Craniata</taxon>
        <taxon>Vertebrata</taxon>
        <taxon>Euteleostomi</taxon>
        <taxon>Actinopterygii</taxon>
        <taxon>Neopterygii</taxon>
        <taxon>Teleostei</taxon>
        <taxon>Neoteleostei</taxon>
        <taxon>Acanthomorphata</taxon>
        <taxon>Eupercaria</taxon>
        <taxon>Perciformes</taxon>
        <taxon>Cottioidei</taxon>
        <taxon>Gasterosteales</taxon>
        <taxon>Gasterosteidae</taxon>
        <taxon>Gasterosteus</taxon>
    </lineage>
</organism>
<evidence type="ECO:0000256" key="9">
    <source>
        <dbReference type="ARBA" id="ARBA00093241"/>
    </source>
</evidence>
<comment type="catalytic activity">
    <reaction evidence="7">
        <text>N-terminal N(alpha)-acetyl-L-cysteinyl-L-glutamyl-[protein] + H2O = N-terminal L-glutamyl-[protein] + N-acetyl-L-cysteine</text>
        <dbReference type="Rhea" id="RHEA:74583"/>
        <dbReference type="Rhea" id="RHEA-COMP:12668"/>
        <dbReference type="Rhea" id="RHEA-COMP:18396"/>
        <dbReference type="ChEBI" id="CHEBI:15377"/>
        <dbReference type="ChEBI" id="CHEBI:64721"/>
        <dbReference type="ChEBI" id="CHEBI:78236"/>
        <dbReference type="ChEBI" id="CHEBI:193601"/>
    </reaction>
    <physiologicalReaction direction="left-to-right" evidence="7">
        <dbReference type="Rhea" id="RHEA:74584"/>
    </physiologicalReaction>
</comment>
<sequence length="172" mass="18403">VRPGGSVDVHSPSKATAVRRHGNGCSDGAEQGIHGTGYDEDYNHEPCRRSGHRAHWAVASGVLLGVDQGSVSEAHTRPEPTLPWLYAPVDNGAPCPAGDAALKEVYVLAKQGKSLRYQLWSLDSIAASNEQLRTMDPKRANDGTQYVVPLGGVEAGLAGRVVMLHTRTEKQK</sequence>
<comment type="catalytic activity">
    <reaction evidence="8">
        <text>N-terminal N(alpha)-acetyl-L-cysteinyl-L-aspartyl-[protein] + H2O = N-terminal L-aspartyl-[protein] + N-acetyl-L-cysteine</text>
        <dbReference type="Rhea" id="RHEA:74579"/>
        <dbReference type="Rhea" id="RHEA-COMP:12669"/>
        <dbReference type="Rhea" id="RHEA-COMP:18395"/>
        <dbReference type="ChEBI" id="CHEBI:15377"/>
        <dbReference type="ChEBI" id="CHEBI:64720"/>
        <dbReference type="ChEBI" id="CHEBI:78236"/>
        <dbReference type="ChEBI" id="CHEBI:193599"/>
    </reaction>
    <physiologicalReaction direction="left-to-right" evidence="8">
        <dbReference type="Rhea" id="RHEA:74580"/>
    </physiologicalReaction>
</comment>
<dbReference type="InParanoid" id="G3P5Y9"/>